<dbReference type="AlphaFoldDB" id="A0A1T5AZP2"/>
<evidence type="ECO:0000313" key="2">
    <source>
        <dbReference type="Proteomes" id="UP000190150"/>
    </source>
</evidence>
<keyword evidence="2" id="KW-1185">Reference proteome</keyword>
<dbReference type="Proteomes" id="UP000190150">
    <property type="component" value="Unassembled WGS sequence"/>
</dbReference>
<accession>A0A1T5AZP2</accession>
<dbReference type="EMBL" id="FUZF01000001">
    <property type="protein sequence ID" value="SKB40521.1"/>
    <property type="molecule type" value="Genomic_DNA"/>
</dbReference>
<evidence type="ECO:0000313" key="1">
    <source>
        <dbReference type="EMBL" id="SKB40521.1"/>
    </source>
</evidence>
<proteinExistence type="predicted"/>
<sequence>MKREPTYLESEILYQVLELLYREIDELIHELAPEGWNNSPYHFPFELIEGEREALYKTYDTVACAYERRFGPIMRQYISKSRYEIDYMTRTGSNHNYSAELVYLIEHGVIQLSGSGLFFKPNEATMQYIIDPFDVEEQSYILGMDIDLANTVDPCVLRITAARSDVLLYIDLSAIYARILQAFGALGYDWRYRDVELEDLWVESELIARFSNLKSRHSHDSYLDILSEVLTERQNELPPDEVIGYLSVYEKLPVGYPPTLEDLQRISLGLDGST</sequence>
<dbReference type="OrthoDB" id="714947at2"/>
<reference evidence="2" key="1">
    <citation type="submission" date="2017-02" db="EMBL/GenBank/DDBJ databases">
        <authorList>
            <person name="Varghese N."/>
            <person name="Submissions S."/>
        </authorList>
    </citation>
    <scope>NUCLEOTIDE SEQUENCE [LARGE SCALE GENOMIC DNA]</scope>
    <source>
        <strain evidence="2">DSM 24091</strain>
    </source>
</reference>
<organism evidence="1 2">
    <name type="scientific">Sphingobacterium nematocida</name>
    <dbReference type="NCBI Taxonomy" id="1513896"/>
    <lineage>
        <taxon>Bacteria</taxon>
        <taxon>Pseudomonadati</taxon>
        <taxon>Bacteroidota</taxon>
        <taxon>Sphingobacteriia</taxon>
        <taxon>Sphingobacteriales</taxon>
        <taxon>Sphingobacteriaceae</taxon>
        <taxon>Sphingobacterium</taxon>
    </lineage>
</organism>
<name>A0A1T5AZP2_9SPHI</name>
<dbReference type="RefSeq" id="WP_079640682.1">
    <property type="nucleotide sequence ID" value="NZ_FUZF01000001.1"/>
</dbReference>
<protein>
    <submittedName>
        <fullName evidence="1">Uncharacterized protein</fullName>
    </submittedName>
</protein>
<gene>
    <name evidence="1" type="ORF">SAMN05660841_00333</name>
</gene>
<dbReference type="STRING" id="1513896.SAMN05660841_00333"/>